<dbReference type="GO" id="GO:0008830">
    <property type="term" value="F:dTDP-4-dehydrorhamnose 3,5-epimerase activity"/>
    <property type="evidence" value="ECO:0007669"/>
    <property type="project" value="UniProtKB-UniRule"/>
</dbReference>
<dbReference type="GO" id="GO:0005829">
    <property type="term" value="C:cytosol"/>
    <property type="evidence" value="ECO:0007669"/>
    <property type="project" value="TreeGrafter"/>
</dbReference>
<evidence type="ECO:0000256" key="3">
    <source>
        <dbReference type="ARBA" id="ARBA00012098"/>
    </source>
</evidence>
<protein>
    <recommendedName>
        <fullName evidence="4 7">dTDP-4-dehydrorhamnose 3,5-epimerase</fullName>
        <ecNumber evidence="3 7">5.1.3.13</ecNumber>
    </recommendedName>
    <alternativeName>
        <fullName evidence="7">Thymidine diphospho-4-keto-rhamnose 3,5-epimerase</fullName>
    </alternativeName>
</protein>
<proteinExistence type="inferred from homology"/>
<dbReference type="GO" id="GO:0000271">
    <property type="term" value="P:polysaccharide biosynthetic process"/>
    <property type="evidence" value="ECO:0007669"/>
    <property type="project" value="TreeGrafter"/>
</dbReference>
<comment type="pathway">
    <text evidence="7">Carbohydrate biosynthesis; dTDP-L-rhamnose biosynthesis.</text>
</comment>
<evidence type="ECO:0000313" key="8">
    <source>
        <dbReference type="EMBL" id="SDR22845.1"/>
    </source>
</evidence>
<evidence type="ECO:0000256" key="7">
    <source>
        <dbReference type="RuleBase" id="RU364069"/>
    </source>
</evidence>
<feature type="active site" description="Proton donor" evidence="5">
    <location>
        <position position="132"/>
    </location>
</feature>
<gene>
    <name evidence="8" type="ORF">SAMN04490195_3976</name>
</gene>
<name>A0A1H1HBJ1_9PSED</name>
<dbReference type="Pfam" id="PF00908">
    <property type="entry name" value="dTDP_sugar_isom"/>
    <property type="match status" value="1"/>
</dbReference>
<dbReference type="Proteomes" id="UP000199570">
    <property type="component" value="Unassembled WGS sequence"/>
</dbReference>
<dbReference type="GO" id="GO:0019305">
    <property type="term" value="P:dTDP-rhamnose biosynthetic process"/>
    <property type="evidence" value="ECO:0007669"/>
    <property type="project" value="UniProtKB-UniRule"/>
</dbReference>
<evidence type="ECO:0000256" key="5">
    <source>
        <dbReference type="PIRSR" id="PIRSR600888-1"/>
    </source>
</evidence>
<dbReference type="OrthoDB" id="9800680at2"/>
<dbReference type="UniPathway" id="UPA00124"/>
<evidence type="ECO:0000313" key="9">
    <source>
        <dbReference type="Proteomes" id="UP000199570"/>
    </source>
</evidence>
<dbReference type="PANTHER" id="PTHR21047">
    <property type="entry name" value="DTDP-6-DEOXY-D-GLUCOSE-3,5 EPIMERASE"/>
    <property type="match status" value="1"/>
</dbReference>
<accession>A0A1H1HBJ1</accession>
<dbReference type="EC" id="5.1.3.13" evidence="3 7"/>
<comment type="similarity">
    <text evidence="7">Belongs to the dTDP-4-dehydrorhamnose 3,5-epimerase family.</text>
</comment>
<dbReference type="NCBIfam" id="TIGR01221">
    <property type="entry name" value="rmlC"/>
    <property type="match status" value="1"/>
</dbReference>
<dbReference type="InterPro" id="IPR014710">
    <property type="entry name" value="RmlC-like_jellyroll"/>
</dbReference>
<dbReference type="AlphaFoldDB" id="A0A1H1HBJ1"/>
<dbReference type="RefSeq" id="WP_090324357.1">
    <property type="nucleotide sequence ID" value="NZ_FNKJ01000003.1"/>
</dbReference>
<dbReference type="CDD" id="cd00438">
    <property type="entry name" value="cupin_RmlC"/>
    <property type="match status" value="1"/>
</dbReference>
<evidence type="ECO:0000256" key="2">
    <source>
        <dbReference type="ARBA" id="ARBA00001997"/>
    </source>
</evidence>
<dbReference type="InterPro" id="IPR000888">
    <property type="entry name" value="RmlC-like"/>
</dbReference>
<dbReference type="InterPro" id="IPR011051">
    <property type="entry name" value="RmlC_Cupin_sf"/>
</dbReference>
<organism evidence="8 9">
    <name type="scientific">Pseudomonas moorei</name>
    <dbReference type="NCBI Taxonomy" id="395599"/>
    <lineage>
        <taxon>Bacteria</taxon>
        <taxon>Pseudomonadati</taxon>
        <taxon>Pseudomonadota</taxon>
        <taxon>Gammaproteobacteria</taxon>
        <taxon>Pseudomonadales</taxon>
        <taxon>Pseudomonadaceae</taxon>
        <taxon>Pseudomonas</taxon>
    </lineage>
</organism>
<feature type="active site" description="Proton acceptor" evidence="5">
    <location>
        <position position="62"/>
    </location>
</feature>
<comment type="catalytic activity">
    <reaction evidence="1 7">
        <text>dTDP-4-dehydro-6-deoxy-alpha-D-glucose = dTDP-4-dehydro-beta-L-rhamnose</text>
        <dbReference type="Rhea" id="RHEA:16969"/>
        <dbReference type="ChEBI" id="CHEBI:57649"/>
        <dbReference type="ChEBI" id="CHEBI:62830"/>
        <dbReference type="EC" id="5.1.3.13"/>
    </reaction>
</comment>
<dbReference type="EMBL" id="FNKJ01000003">
    <property type="protein sequence ID" value="SDR22845.1"/>
    <property type="molecule type" value="Genomic_DNA"/>
</dbReference>
<dbReference type="PANTHER" id="PTHR21047:SF2">
    <property type="entry name" value="THYMIDINE DIPHOSPHO-4-KETO-RHAMNOSE 3,5-EPIMERASE"/>
    <property type="match status" value="1"/>
</dbReference>
<reference evidence="9" key="1">
    <citation type="submission" date="2016-10" db="EMBL/GenBank/DDBJ databases">
        <authorList>
            <person name="Varghese N."/>
            <person name="Submissions S."/>
        </authorList>
    </citation>
    <scope>NUCLEOTIDE SEQUENCE [LARGE SCALE GENOMIC DNA]</scope>
    <source>
        <strain evidence="9">BS3775</strain>
    </source>
</reference>
<comment type="function">
    <text evidence="2 7">Catalyzes the epimerization of the C3' and C5'positions of dTDP-6-deoxy-D-xylo-4-hexulose, forming dTDP-6-deoxy-L-lyxo-4-hexulose.</text>
</comment>
<evidence type="ECO:0000256" key="1">
    <source>
        <dbReference type="ARBA" id="ARBA00001298"/>
    </source>
</evidence>
<comment type="subunit">
    <text evidence="7">Homodimer.</text>
</comment>
<dbReference type="Gene3D" id="2.60.120.10">
    <property type="entry name" value="Jelly Rolls"/>
    <property type="match status" value="1"/>
</dbReference>
<evidence type="ECO:0000256" key="4">
    <source>
        <dbReference type="ARBA" id="ARBA00019595"/>
    </source>
</evidence>
<feature type="site" description="Participates in a stacking interaction with the thymidine ring of dTDP-4-oxo-6-deoxyglucose" evidence="6">
    <location>
        <position position="138"/>
    </location>
</feature>
<sequence length="183" mass="20443">MIIRPTAINGALVVETQPYQDHRGAFSRLFCEKSLAQALGSQHIVQINHSRTSTVGAVRGLHFQHAPHAEMKMIRCLKGRVWDVVVDLRAGSPTFLQWHAEELSPQADHMLVIPQGCAHGFQVLEAESELLYLHTAFYEPAAEGAVRYDDPRLGITWPLPVTDLSERDKHHALLSNEFAGLHV</sequence>
<keyword evidence="7" id="KW-0413">Isomerase</keyword>
<dbReference type="SUPFAM" id="SSF51182">
    <property type="entry name" value="RmlC-like cupins"/>
    <property type="match status" value="1"/>
</dbReference>
<evidence type="ECO:0000256" key="6">
    <source>
        <dbReference type="PIRSR" id="PIRSR600888-3"/>
    </source>
</evidence>
<keyword evidence="9" id="KW-1185">Reference proteome</keyword>